<feature type="transmembrane region" description="Helical" evidence="8">
    <location>
        <begin position="20"/>
        <end position="40"/>
    </location>
</feature>
<reference evidence="9 10" key="1">
    <citation type="submission" date="2019-04" db="EMBL/GenBank/DDBJ databases">
        <title>Friends and foes A comparative genomics study of 23 Aspergillus species from section Flavi.</title>
        <authorList>
            <consortium name="DOE Joint Genome Institute"/>
            <person name="Kjaerbolling I."/>
            <person name="Vesth T."/>
            <person name="Frisvad J.C."/>
            <person name="Nybo J.L."/>
            <person name="Theobald S."/>
            <person name="Kildgaard S."/>
            <person name="Isbrandt T."/>
            <person name="Kuo A."/>
            <person name="Sato A."/>
            <person name="Lyhne E.K."/>
            <person name="Kogle M.E."/>
            <person name="Wiebenga A."/>
            <person name="Kun R.S."/>
            <person name="Lubbers R.J."/>
            <person name="Makela M.R."/>
            <person name="Barry K."/>
            <person name="Chovatia M."/>
            <person name="Clum A."/>
            <person name="Daum C."/>
            <person name="Haridas S."/>
            <person name="He G."/>
            <person name="LaButti K."/>
            <person name="Lipzen A."/>
            <person name="Mondo S."/>
            <person name="Riley R."/>
            <person name="Salamov A."/>
            <person name="Simmons B.A."/>
            <person name="Magnuson J.K."/>
            <person name="Henrissat B."/>
            <person name="Mortensen U.H."/>
            <person name="Larsen T.O."/>
            <person name="Devries R.P."/>
            <person name="Grigoriev I.V."/>
            <person name="Machida M."/>
            <person name="Baker S.E."/>
            <person name="Andersen M.R."/>
        </authorList>
    </citation>
    <scope>NUCLEOTIDE SEQUENCE [LARGE SCALE GENOMIC DNA]</scope>
    <source>
        <strain evidence="9 10">CBS 151.66</strain>
    </source>
</reference>
<dbReference type="InterPro" id="IPR046513">
    <property type="entry name" value="DUF6691"/>
</dbReference>
<dbReference type="PANTHER" id="PTHR30574:SF1">
    <property type="entry name" value="SULPHUR TRANSPORT DOMAIN-CONTAINING PROTEIN"/>
    <property type="match status" value="1"/>
</dbReference>
<dbReference type="GO" id="GO:0005886">
    <property type="term" value="C:plasma membrane"/>
    <property type="evidence" value="ECO:0007669"/>
    <property type="project" value="UniProtKB-SubCell"/>
</dbReference>
<sequence length="332" mass="35209">MFTPVHTSLGALLLFQGSSGLLLHNGAVFGISSLLSGCFFRPGRENVPIIAGLVSSVIPIWLFMPSLIPVYPPAPNSWTSLAPTLGTGFLLGWGTKNGRGCTSGHMLCGLSRLSPRSFIATAIFFTTALLTANLMSGGQNIPPCPSGVSCYAPVYPSIAELLFMVMVNSLAFVTNTFVVPQTLNRSENSRTIFSYLAGLQFGMGLFFSGMANPTKVLQFFALPTDPARFDPSLALVILFGIGPSLITFLTVKPGQDTGDVARKPANPTLADYWRLPTATVADIDWRFVAGAAAFGVAWGLRGVCPGPAVLRAVLQPAWGLVEMVGYMLGNLV</sequence>
<feature type="transmembrane region" description="Helical" evidence="8">
    <location>
        <begin position="231"/>
        <end position="251"/>
    </location>
</feature>
<dbReference type="PANTHER" id="PTHR30574">
    <property type="entry name" value="INNER MEMBRANE PROTEIN YEDE"/>
    <property type="match status" value="1"/>
</dbReference>
<evidence type="ECO:0000256" key="6">
    <source>
        <dbReference type="ARBA" id="ARBA00022989"/>
    </source>
</evidence>
<evidence type="ECO:0000313" key="9">
    <source>
        <dbReference type="EMBL" id="KAB8070181.1"/>
    </source>
</evidence>
<dbReference type="OrthoDB" id="10254418at2759"/>
<dbReference type="EMBL" id="ML732312">
    <property type="protein sequence ID" value="KAB8070181.1"/>
    <property type="molecule type" value="Genomic_DNA"/>
</dbReference>
<evidence type="ECO:0000256" key="4">
    <source>
        <dbReference type="ARBA" id="ARBA00022519"/>
    </source>
</evidence>
<keyword evidence="3" id="KW-1003">Cell membrane</keyword>
<evidence type="ECO:0000256" key="2">
    <source>
        <dbReference type="ARBA" id="ARBA00022448"/>
    </source>
</evidence>
<accession>A0A5N5WNS7</accession>
<dbReference type="AlphaFoldDB" id="A0A5N5WNS7"/>
<keyword evidence="6 8" id="KW-1133">Transmembrane helix</keyword>
<evidence type="ECO:0000256" key="3">
    <source>
        <dbReference type="ARBA" id="ARBA00022475"/>
    </source>
</evidence>
<proteinExistence type="predicted"/>
<feature type="transmembrane region" description="Helical" evidence="8">
    <location>
        <begin position="116"/>
        <end position="135"/>
    </location>
</feature>
<organism evidence="9 10">
    <name type="scientific">Aspergillus leporis</name>
    <dbReference type="NCBI Taxonomy" id="41062"/>
    <lineage>
        <taxon>Eukaryota</taxon>
        <taxon>Fungi</taxon>
        <taxon>Dikarya</taxon>
        <taxon>Ascomycota</taxon>
        <taxon>Pezizomycotina</taxon>
        <taxon>Eurotiomycetes</taxon>
        <taxon>Eurotiomycetidae</taxon>
        <taxon>Eurotiales</taxon>
        <taxon>Aspergillaceae</taxon>
        <taxon>Aspergillus</taxon>
        <taxon>Aspergillus subgen. Circumdati</taxon>
    </lineage>
</organism>
<dbReference type="Proteomes" id="UP000326565">
    <property type="component" value="Unassembled WGS sequence"/>
</dbReference>
<feature type="transmembrane region" description="Helical" evidence="8">
    <location>
        <begin position="192"/>
        <end position="211"/>
    </location>
</feature>
<keyword evidence="2" id="KW-0813">Transport</keyword>
<feature type="transmembrane region" description="Helical" evidence="8">
    <location>
        <begin position="47"/>
        <end position="71"/>
    </location>
</feature>
<keyword evidence="4" id="KW-0997">Cell inner membrane</keyword>
<feature type="transmembrane region" description="Helical" evidence="8">
    <location>
        <begin position="155"/>
        <end position="180"/>
    </location>
</feature>
<dbReference type="InterPro" id="IPR007272">
    <property type="entry name" value="Sulf_transp_TsuA/YedE"/>
</dbReference>
<evidence type="ECO:0000256" key="7">
    <source>
        <dbReference type="ARBA" id="ARBA00023136"/>
    </source>
</evidence>
<dbReference type="Pfam" id="PF04143">
    <property type="entry name" value="Sulf_transp"/>
    <property type="match status" value="1"/>
</dbReference>
<comment type="subcellular location">
    <subcellularLocation>
        <location evidence="1">Cell inner membrane</location>
        <topology evidence="1">Multi-pass membrane protein</topology>
    </subcellularLocation>
</comment>
<keyword evidence="5 8" id="KW-0812">Transmembrane</keyword>
<name>A0A5N5WNS7_9EURO</name>
<dbReference type="Pfam" id="PF20398">
    <property type="entry name" value="DUF6691"/>
    <property type="match status" value="1"/>
</dbReference>
<evidence type="ECO:0000313" key="10">
    <source>
        <dbReference type="Proteomes" id="UP000326565"/>
    </source>
</evidence>
<keyword evidence="10" id="KW-1185">Reference proteome</keyword>
<evidence type="ECO:0000256" key="1">
    <source>
        <dbReference type="ARBA" id="ARBA00004429"/>
    </source>
</evidence>
<gene>
    <name evidence="9" type="ORF">BDV29DRAFT_160744</name>
</gene>
<evidence type="ECO:0000256" key="8">
    <source>
        <dbReference type="SAM" id="Phobius"/>
    </source>
</evidence>
<keyword evidence="7 8" id="KW-0472">Membrane</keyword>
<feature type="transmembrane region" description="Helical" evidence="8">
    <location>
        <begin position="77"/>
        <end position="95"/>
    </location>
</feature>
<evidence type="ECO:0000256" key="5">
    <source>
        <dbReference type="ARBA" id="ARBA00022692"/>
    </source>
</evidence>
<protein>
    <submittedName>
        <fullName evidence="9">Uncharacterized protein</fullName>
    </submittedName>
</protein>